<dbReference type="Proteomes" id="UP000079169">
    <property type="component" value="Unplaced"/>
</dbReference>
<organism evidence="1 2">
    <name type="scientific">Diaphorina citri</name>
    <name type="common">Asian citrus psyllid</name>
    <dbReference type="NCBI Taxonomy" id="121845"/>
    <lineage>
        <taxon>Eukaryota</taxon>
        <taxon>Metazoa</taxon>
        <taxon>Ecdysozoa</taxon>
        <taxon>Arthropoda</taxon>
        <taxon>Hexapoda</taxon>
        <taxon>Insecta</taxon>
        <taxon>Pterygota</taxon>
        <taxon>Neoptera</taxon>
        <taxon>Paraneoptera</taxon>
        <taxon>Hemiptera</taxon>
        <taxon>Sternorrhyncha</taxon>
        <taxon>Psylloidea</taxon>
        <taxon>Psyllidae</taxon>
        <taxon>Diaphorininae</taxon>
        <taxon>Diaphorina</taxon>
    </lineage>
</organism>
<dbReference type="AlphaFoldDB" id="A0A3Q0J071"/>
<proteinExistence type="predicted"/>
<protein>
    <submittedName>
        <fullName evidence="2">Uncharacterized protein LOC113467861</fullName>
    </submittedName>
</protein>
<name>A0A3Q0J071_DIACI</name>
<evidence type="ECO:0000313" key="2">
    <source>
        <dbReference type="RefSeq" id="XP_026680115.1"/>
    </source>
</evidence>
<reference evidence="2" key="1">
    <citation type="submission" date="2025-08" db="UniProtKB">
        <authorList>
            <consortium name="RefSeq"/>
        </authorList>
    </citation>
    <scope>IDENTIFICATION</scope>
</reference>
<dbReference type="GeneID" id="113467861"/>
<keyword evidence="1" id="KW-1185">Reference proteome</keyword>
<sequence length="103" mass="11426">MLVKYDAITINNINTLEAIEKSKGIGKTSILMIALTPRRNLASPTFVFLQGALFSPKGSRGHCKQSLEKRGNCNEDCILNSILLKDFLEKEDGNGLTKKMIRT</sequence>
<evidence type="ECO:0000313" key="1">
    <source>
        <dbReference type="Proteomes" id="UP000079169"/>
    </source>
</evidence>
<accession>A0A3Q0J071</accession>
<dbReference type="RefSeq" id="XP_026680115.1">
    <property type="nucleotide sequence ID" value="XM_026824314.1"/>
</dbReference>
<dbReference type="PaxDb" id="121845-A0A3Q0J071"/>
<gene>
    <name evidence="2" type="primary">LOC113467861</name>
</gene>
<dbReference type="KEGG" id="dci:113467861"/>